<dbReference type="Proteomes" id="UP000663981">
    <property type="component" value="Unassembled WGS sequence"/>
</dbReference>
<dbReference type="PANTHER" id="PTHR43649:SF33">
    <property type="entry name" value="POLYGALACTURONAN_RHAMNOGALACTURONAN-BINDING PROTEIN YTCQ"/>
    <property type="match status" value="1"/>
</dbReference>
<dbReference type="SUPFAM" id="SSF53850">
    <property type="entry name" value="Periplasmic binding protein-like II"/>
    <property type="match status" value="1"/>
</dbReference>
<evidence type="ECO:0000256" key="6">
    <source>
        <dbReference type="SAM" id="SignalP"/>
    </source>
</evidence>
<dbReference type="RefSeq" id="WP_207981889.1">
    <property type="nucleotide sequence ID" value="NZ_JAGDEL010000029.1"/>
</dbReference>
<sequence length="499" mass="56526">MNKSGKVFSIIFSLSLGIGSLTACSNESASNESSKEPSEFSAMVKLHTPEVPDKKVLDILAKETNMELDIQFVPATTYPEKVNTLFATGSFPDSVVLDLEMLTQYKEAIRDGQFWEIGPYLDEFENLSKMKEEVVENTKVDGKIYMIYEGKPASRQGMIYRKDWAEKLGLSAPTNTDEFYEMVRAFTEDDPDGNGKDDTIGLTDRNELIFGAFKTVASWFHTPNNFGVKNDKIEPEFMFPEYMETLDFFRDLHEKGYINKDFPVTSKTDQQAMLKNGTAGVYVGSMGDVQSLYTDAAAINPDVELDVHNKVAGPDDKFTVWSLPGYGNAILFPKSSVESEEELKKILAFYDYLMTPEGANLIYWGIEGEHYTIKDGMAEIKDQNLFDREVLPIQTLEITEEETNGRLKGYFTYEPQNKAEELFTDNEQYLIKDPTIGLDSPTFLEKSVSLQKIIDDATYKYIIGDLDKKGFEAAVEEWKKQGGDKIIEEFSSSYKEMKK</sequence>
<evidence type="ECO:0000256" key="3">
    <source>
        <dbReference type="ARBA" id="ARBA00023136"/>
    </source>
</evidence>
<dbReference type="EMBL" id="JAGDEL010000029">
    <property type="protein sequence ID" value="MBO1514993.1"/>
    <property type="molecule type" value="Genomic_DNA"/>
</dbReference>
<dbReference type="Gene3D" id="3.40.190.10">
    <property type="entry name" value="Periplasmic binding protein-like II"/>
    <property type="match status" value="2"/>
</dbReference>
<evidence type="ECO:0000313" key="8">
    <source>
        <dbReference type="Proteomes" id="UP000663981"/>
    </source>
</evidence>
<keyword evidence="1" id="KW-1003">Cell membrane</keyword>
<reference evidence="7 8" key="1">
    <citation type="submission" date="2021-03" db="EMBL/GenBank/DDBJ databases">
        <title>Whole genome sequence of Metabacillus bambusae BG109.</title>
        <authorList>
            <person name="Jeong J.W."/>
        </authorList>
    </citation>
    <scope>NUCLEOTIDE SEQUENCE [LARGE SCALE GENOMIC DNA]</scope>
    <source>
        <strain evidence="7 8">BG109</strain>
    </source>
</reference>
<accession>A0ABS3N9Y4</accession>
<dbReference type="Pfam" id="PF01547">
    <property type="entry name" value="SBP_bac_1"/>
    <property type="match status" value="1"/>
</dbReference>
<gene>
    <name evidence="7" type="ORF">I7822_25530</name>
</gene>
<evidence type="ECO:0000256" key="4">
    <source>
        <dbReference type="ARBA" id="ARBA00023139"/>
    </source>
</evidence>
<evidence type="ECO:0000256" key="5">
    <source>
        <dbReference type="ARBA" id="ARBA00023288"/>
    </source>
</evidence>
<keyword evidence="4" id="KW-0564">Palmitate</keyword>
<feature type="chain" id="PRO_5046424923" evidence="6">
    <location>
        <begin position="24"/>
        <end position="499"/>
    </location>
</feature>
<keyword evidence="8" id="KW-1185">Reference proteome</keyword>
<evidence type="ECO:0000313" key="7">
    <source>
        <dbReference type="EMBL" id="MBO1514993.1"/>
    </source>
</evidence>
<dbReference type="PANTHER" id="PTHR43649">
    <property type="entry name" value="ARABINOSE-BINDING PROTEIN-RELATED"/>
    <property type="match status" value="1"/>
</dbReference>
<feature type="signal peptide" evidence="6">
    <location>
        <begin position="1"/>
        <end position="23"/>
    </location>
</feature>
<dbReference type="CDD" id="cd13580">
    <property type="entry name" value="PBP2_AlgQ_like_1"/>
    <property type="match status" value="1"/>
</dbReference>
<dbReference type="InterPro" id="IPR006059">
    <property type="entry name" value="SBP"/>
</dbReference>
<dbReference type="PROSITE" id="PS51257">
    <property type="entry name" value="PROKAR_LIPOPROTEIN"/>
    <property type="match status" value="1"/>
</dbReference>
<name>A0ABS3N9Y4_9BACI</name>
<organism evidence="7 8">
    <name type="scientific">Metabacillus bambusae</name>
    <dbReference type="NCBI Taxonomy" id="2795218"/>
    <lineage>
        <taxon>Bacteria</taxon>
        <taxon>Bacillati</taxon>
        <taxon>Bacillota</taxon>
        <taxon>Bacilli</taxon>
        <taxon>Bacillales</taxon>
        <taxon>Bacillaceae</taxon>
        <taxon>Metabacillus</taxon>
    </lineage>
</organism>
<dbReference type="InterPro" id="IPR050490">
    <property type="entry name" value="Bact_solute-bd_prot1"/>
</dbReference>
<keyword evidence="2 6" id="KW-0732">Signal</keyword>
<evidence type="ECO:0000256" key="2">
    <source>
        <dbReference type="ARBA" id="ARBA00022729"/>
    </source>
</evidence>
<proteinExistence type="predicted"/>
<protein>
    <submittedName>
        <fullName evidence="7">Extracellular solute-binding protein</fullName>
    </submittedName>
</protein>
<keyword evidence="5" id="KW-0449">Lipoprotein</keyword>
<comment type="caution">
    <text evidence="7">The sequence shown here is derived from an EMBL/GenBank/DDBJ whole genome shotgun (WGS) entry which is preliminary data.</text>
</comment>
<evidence type="ECO:0000256" key="1">
    <source>
        <dbReference type="ARBA" id="ARBA00022475"/>
    </source>
</evidence>
<keyword evidence="3" id="KW-0472">Membrane</keyword>